<reference evidence="1" key="1">
    <citation type="submission" date="2021-01" db="EMBL/GenBank/DDBJ databases">
        <authorList>
            <consortium name="Genoscope - CEA"/>
            <person name="William W."/>
        </authorList>
    </citation>
    <scope>NUCLEOTIDE SEQUENCE</scope>
</reference>
<sequence>MKSNLQNISMLKCYSILLLLYCLKYEIGFIILKQRVIEIYLIMSKAQVKIAILNLQNEELPFNLLFIYVQYGLFEGEQ</sequence>
<accession>A0A8S1QZG2</accession>
<dbReference type="Proteomes" id="UP000692954">
    <property type="component" value="Unassembled WGS sequence"/>
</dbReference>
<name>A0A8S1QZG2_9CILI</name>
<evidence type="ECO:0000313" key="2">
    <source>
        <dbReference type="Proteomes" id="UP000692954"/>
    </source>
</evidence>
<organism evidence="1 2">
    <name type="scientific">Paramecium sonneborni</name>
    <dbReference type="NCBI Taxonomy" id="65129"/>
    <lineage>
        <taxon>Eukaryota</taxon>
        <taxon>Sar</taxon>
        <taxon>Alveolata</taxon>
        <taxon>Ciliophora</taxon>
        <taxon>Intramacronucleata</taxon>
        <taxon>Oligohymenophorea</taxon>
        <taxon>Peniculida</taxon>
        <taxon>Parameciidae</taxon>
        <taxon>Paramecium</taxon>
    </lineage>
</organism>
<gene>
    <name evidence="1" type="ORF">PSON_ATCC_30995.1.T1310008</name>
</gene>
<evidence type="ECO:0000313" key="1">
    <source>
        <dbReference type="EMBL" id="CAD8121211.1"/>
    </source>
</evidence>
<protein>
    <submittedName>
        <fullName evidence="1">Uncharacterized protein</fullName>
    </submittedName>
</protein>
<dbReference type="AlphaFoldDB" id="A0A8S1QZG2"/>
<proteinExistence type="predicted"/>
<comment type="caution">
    <text evidence="1">The sequence shown here is derived from an EMBL/GenBank/DDBJ whole genome shotgun (WGS) entry which is preliminary data.</text>
</comment>
<keyword evidence="2" id="KW-1185">Reference proteome</keyword>
<dbReference type="EMBL" id="CAJJDN010000131">
    <property type="protein sequence ID" value="CAD8121211.1"/>
    <property type="molecule type" value="Genomic_DNA"/>
</dbReference>